<dbReference type="AlphaFoldDB" id="A0A2N5ZGA1"/>
<dbReference type="GO" id="GO:0005975">
    <property type="term" value="P:carbohydrate metabolic process"/>
    <property type="evidence" value="ECO:0007669"/>
    <property type="project" value="InterPro"/>
</dbReference>
<name>A0A2N5ZGA1_MUIH1</name>
<organism evidence="4 5">
    <name type="scientific">Muiribacterium halophilum</name>
    <dbReference type="NCBI Taxonomy" id="2053465"/>
    <lineage>
        <taxon>Bacteria</taxon>
        <taxon>Candidatus Muiribacteriota</taxon>
        <taxon>Candidatus Muiribacteriia</taxon>
        <taxon>Candidatus Muiribacteriales</taxon>
        <taxon>Candidatus Muiribacteriaceae</taxon>
        <taxon>Candidatus Muiribacterium</taxon>
    </lineage>
</organism>
<evidence type="ECO:0000313" key="5">
    <source>
        <dbReference type="Proteomes" id="UP000234857"/>
    </source>
</evidence>
<dbReference type="Pfam" id="PF03065">
    <property type="entry name" value="Glyco_hydro_57"/>
    <property type="match status" value="1"/>
</dbReference>
<dbReference type="SUPFAM" id="SSF88713">
    <property type="entry name" value="Glycoside hydrolase/deacetylase"/>
    <property type="match status" value="1"/>
</dbReference>
<dbReference type="InterPro" id="IPR011330">
    <property type="entry name" value="Glyco_hydro/deAcase_b/a-brl"/>
</dbReference>
<sequence length="500" mass="60012">MTIIEKIKKRFPGILYDLFFKKKSTGISIVLHFNQSTTEYFNVAYEVCYGPVLKIIEKEQNIKFVLNFSKHFMLCMERFQKDKNILNTLKEKDNIIFADSMLNQGIMGILDKEVEEMMFPEKKSEYFWIPERCYDENILETIKDHGYRSTFSERECFDDEVVYRYDQLSVYPEHPFSRYVLDSFFMFGKNTFDMKRFLNSGNDFIYAEDAEVLGLWNYERGMDHKCVHKRFKRFLKDIYLNENLISSFPHELNFSEEVQKKHTKPKKNHISSWISESFNGNINQFYEPDFDNFQEFLGSDRILRISRKTTELVKELNKLDLKTEIKKKLFDILYVYLFEFGCPGISSDEGYLWNGIYKLDMFLDLLRLEKNTLVRKRYQEREYFLIRLADIFMIVDDNAQIKSYFDQENDLAIMDELFHELNGKLKYDDNAIALRPHVRKTFDKIDIKTEENKIELLFRKDDVLTISISVDMKGDIKIKKRQEYTVDNPCLLDRLYFDDI</sequence>
<feature type="domain" description="Glycoside hydrolase family 57 N-terminal" evidence="3">
    <location>
        <begin position="41"/>
        <end position="168"/>
    </location>
</feature>
<evidence type="ECO:0000313" key="4">
    <source>
        <dbReference type="EMBL" id="PLX17679.1"/>
    </source>
</evidence>
<protein>
    <recommendedName>
        <fullName evidence="3">Glycoside hydrolase family 57 N-terminal domain-containing protein</fullName>
    </recommendedName>
</protein>
<gene>
    <name evidence="4" type="ORF">C0601_06520</name>
</gene>
<comment type="similarity">
    <text evidence="1">Belongs to the glycosyl hydrolase 57 family.</text>
</comment>
<dbReference type="Gene3D" id="3.20.110.20">
    <property type="match status" value="1"/>
</dbReference>
<keyword evidence="2" id="KW-0119">Carbohydrate metabolism</keyword>
<dbReference type="Proteomes" id="UP000234857">
    <property type="component" value="Unassembled WGS sequence"/>
</dbReference>
<dbReference type="GO" id="GO:0003824">
    <property type="term" value="F:catalytic activity"/>
    <property type="evidence" value="ECO:0007669"/>
    <property type="project" value="InterPro"/>
</dbReference>
<comment type="caution">
    <text evidence="4">The sequence shown here is derived from an EMBL/GenBank/DDBJ whole genome shotgun (WGS) entry which is preliminary data.</text>
</comment>
<accession>A0A2N5ZGA1</accession>
<evidence type="ECO:0000259" key="3">
    <source>
        <dbReference type="Pfam" id="PF03065"/>
    </source>
</evidence>
<reference evidence="4 5" key="1">
    <citation type="submission" date="2017-11" db="EMBL/GenBank/DDBJ databases">
        <title>Genome-resolved metagenomics identifies genetic mobility, metabolic interactions, and unexpected diversity in perchlorate-reducing communities.</title>
        <authorList>
            <person name="Barnum T.P."/>
            <person name="Figueroa I.A."/>
            <person name="Carlstrom C.I."/>
            <person name="Lucas L.N."/>
            <person name="Engelbrektson A.L."/>
            <person name="Coates J.D."/>
        </authorList>
    </citation>
    <scope>NUCLEOTIDE SEQUENCE [LARGE SCALE GENOMIC DNA]</scope>
    <source>
        <strain evidence="4">BM706</strain>
    </source>
</reference>
<evidence type="ECO:0000256" key="2">
    <source>
        <dbReference type="ARBA" id="ARBA00023277"/>
    </source>
</evidence>
<dbReference type="EMBL" id="PKTG01000083">
    <property type="protein sequence ID" value="PLX17679.1"/>
    <property type="molecule type" value="Genomic_DNA"/>
</dbReference>
<proteinExistence type="inferred from homology"/>
<evidence type="ECO:0000256" key="1">
    <source>
        <dbReference type="ARBA" id="ARBA00006821"/>
    </source>
</evidence>
<dbReference type="InterPro" id="IPR004300">
    <property type="entry name" value="Glyco_hydro_57_N"/>
</dbReference>